<sequence length="305" mass="32754">MTEPGRDEPQAPHTPQTAGLGTLARLLGAVVAPTSLLTALLYFFGWNHTHWLFHEFGVNATVLGFSATDYLVSSQNVLFVPLTVAALAGLAALWAHAALRARITDGTGPRLLRYAVPAMLLVGLVLMLAGIASIFTATVLERYLAVPPLCLALGVLLLAYARRLRSDPAAGRPGVAAVTEWAIVFLLVAISLFWAVGDYAAAAGRTRAHRLAARLDQQPSAVLYSESSLSLAIPGVRETPCRDGKAAYRFRYDGLKLIVQSADQYVFLPETWNFTDGVAVLLPRSPKLRLEFLRAGRPAPAAPTC</sequence>
<gene>
    <name evidence="2" type="ORF">FHS22_005453</name>
</gene>
<organism evidence="2 3">
    <name type="scientific">Planomonospora venezuelensis</name>
    <dbReference type="NCBI Taxonomy" id="1999"/>
    <lineage>
        <taxon>Bacteria</taxon>
        <taxon>Bacillati</taxon>
        <taxon>Actinomycetota</taxon>
        <taxon>Actinomycetes</taxon>
        <taxon>Streptosporangiales</taxon>
        <taxon>Streptosporangiaceae</taxon>
        <taxon>Planomonospora</taxon>
    </lineage>
</organism>
<feature type="transmembrane region" description="Helical" evidence="1">
    <location>
        <begin position="111"/>
        <end position="137"/>
    </location>
</feature>
<keyword evidence="1" id="KW-1133">Transmembrane helix</keyword>
<evidence type="ECO:0000256" key="1">
    <source>
        <dbReference type="SAM" id="Phobius"/>
    </source>
</evidence>
<proteinExistence type="predicted"/>
<evidence type="ECO:0000313" key="3">
    <source>
        <dbReference type="Proteomes" id="UP000562352"/>
    </source>
</evidence>
<feature type="transmembrane region" description="Helical" evidence="1">
    <location>
        <begin position="78"/>
        <end position="99"/>
    </location>
</feature>
<keyword evidence="1" id="KW-0812">Transmembrane</keyword>
<dbReference type="EMBL" id="JACHJJ010000021">
    <property type="protein sequence ID" value="MBB5966162.1"/>
    <property type="molecule type" value="Genomic_DNA"/>
</dbReference>
<name>A0A841D691_PLAVE</name>
<reference evidence="2 3" key="1">
    <citation type="submission" date="2020-08" db="EMBL/GenBank/DDBJ databases">
        <title>Genomic Encyclopedia of Type Strains, Phase III (KMG-III): the genomes of soil and plant-associated and newly described type strains.</title>
        <authorList>
            <person name="Whitman W."/>
        </authorList>
    </citation>
    <scope>NUCLEOTIDE SEQUENCE [LARGE SCALE GENOMIC DNA]</scope>
    <source>
        <strain evidence="2 3">CECT 3303</strain>
    </source>
</reference>
<feature type="transmembrane region" description="Helical" evidence="1">
    <location>
        <begin position="173"/>
        <end position="196"/>
    </location>
</feature>
<keyword evidence="1" id="KW-0472">Membrane</keyword>
<evidence type="ECO:0000313" key="2">
    <source>
        <dbReference type="EMBL" id="MBB5966162.1"/>
    </source>
</evidence>
<comment type="caution">
    <text evidence="2">The sequence shown here is derived from an EMBL/GenBank/DDBJ whole genome shotgun (WGS) entry which is preliminary data.</text>
</comment>
<feature type="transmembrane region" description="Helical" evidence="1">
    <location>
        <begin position="51"/>
        <end position="72"/>
    </location>
</feature>
<dbReference type="RefSeq" id="WP_184946050.1">
    <property type="nucleotide sequence ID" value="NZ_BAAAWZ010000004.1"/>
</dbReference>
<feature type="transmembrane region" description="Helical" evidence="1">
    <location>
        <begin position="23"/>
        <end position="44"/>
    </location>
</feature>
<keyword evidence="3" id="KW-1185">Reference proteome</keyword>
<feature type="transmembrane region" description="Helical" evidence="1">
    <location>
        <begin position="143"/>
        <end position="161"/>
    </location>
</feature>
<accession>A0A841D691</accession>
<dbReference type="AlphaFoldDB" id="A0A841D691"/>
<protein>
    <submittedName>
        <fullName evidence="2">Uncharacterized protein</fullName>
    </submittedName>
</protein>
<dbReference type="Proteomes" id="UP000562352">
    <property type="component" value="Unassembled WGS sequence"/>
</dbReference>